<reference evidence="1" key="1">
    <citation type="submission" date="2013-10" db="EMBL/GenBank/DDBJ databases">
        <title>Antibiotic resistance diversity of beta-lactamase producers in the General Hospital Vienna.</title>
        <authorList>
            <person name="Barisic I."/>
            <person name="Mitteregger D."/>
            <person name="Hirschl A.M."/>
            <person name="Noehammer C."/>
            <person name="Wiesinger-Mayr H."/>
        </authorList>
    </citation>
    <scope>NUCLEOTIDE SEQUENCE [LARGE SCALE GENOMIC DNA]</scope>
    <source>
        <strain evidence="1">IS43</strain>
    </source>
</reference>
<organism evidence="1 2">
    <name type="scientific">Klebsiella pneumoniae IS43</name>
    <dbReference type="NCBI Taxonomy" id="1432552"/>
    <lineage>
        <taxon>Bacteria</taxon>
        <taxon>Pseudomonadati</taxon>
        <taxon>Pseudomonadota</taxon>
        <taxon>Gammaproteobacteria</taxon>
        <taxon>Enterobacterales</taxon>
        <taxon>Enterobacteriaceae</taxon>
        <taxon>Klebsiella/Raoultella group</taxon>
        <taxon>Klebsiella</taxon>
        <taxon>Klebsiella pneumoniae complex</taxon>
    </lineage>
</organism>
<dbReference type="EMBL" id="CBWK010000803">
    <property type="protein sequence ID" value="CDL12474.1"/>
    <property type="molecule type" value="Genomic_DNA"/>
</dbReference>
<name>W1DWI5_KLEPN</name>
<evidence type="ECO:0000313" key="1">
    <source>
        <dbReference type="EMBL" id="CDL12474.1"/>
    </source>
</evidence>
<proteinExistence type="predicted"/>
<accession>W1DWI5</accession>
<comment type="caution">
    <text evidence="1">The sequence shown here is derived from an EMBL/GenBank/DDBJ whole genome shotgun (WGS) entry which is preliminary data.</text>
</comment>
<evidence type="ECO:0000313" key="2">
    <source>
        <dbReference type="Proteomes" id="UP000019183"/>
    </source>
</evidence>
<dbReference type="Proteomes" id="UP000019183">
    <property type="component" value="Unassembled WGS sequence"/>
</dbReference>
<sequence>MYLTELCELNQNSVPPDKGKTPLLIYLYELFMINLAKRQFVHFVY</sequence>
<keyword evidence="2" id="KW-1185">Reference proteome</keyword>
<dbReference type="AlphaFoldDB" id="W1DWI5"/>
<protein>
    <submittedName>
        <fullName evidence="1">Uncharacterized protein</fullName>
    </submittedName>
</protein>